<dbReference type="STRING" id="930991.A0A0D0CDA2"/>
<name>A0A0D0CDA2_9AGAM</name>
<accession>A0A0D0CDA2</accession>
<proteinExistence type="predicted"/>
<dbReference type="Proteomes" id="UP000054538">
    <property type="component" value="Unassembled WGS sequence"/>
</dbReference>
<dbReference type="InParanoid" id="A0A0D0CDA2"/>
<evidence type="ECO:0000313" key="2">
    <source>
        <dbReference type="Proteomes" id="UP000054538"/>
    </source>
</evidence>
<dbReference type="AlphaFoldDB" id="A0A0D0CDA2"/>
<sequence length="216" mass="23880">ACQCAKTSIALAVELGIPSLPKLIGQFLFEQLHPASPPTTSRLPPFTGCIKVFHLATATFVAPSDPSRIGSMWQEYIRAMPSWGRGPACYDRVFLSTDSTQEGMLGMDIAHIYCFVSFTHTDGQSFPCTLVHWFDHIDDVPDELTGMWMVSPPFLNDGSQNFAVIHINSIIQSAHILLIFGKEGVLPFINCHNSLGVCHGFYVNHFADHHTFELAS</sequence>
<dbReference type="EMBL" id="KN829662">
    <property type="protein sequence ID" value="KIK73518.1"/>
    <property type="molecule type" value="Genomic_DNA"/>
</dbReference>
<gene>
    <name evidence="1" type="ORF">PAXRUDRAFT_178221</name>
</gene>
<protein>
    <submittedName>
        <fullName evidence="1">Uncharacterized protein</fullName>
    </submittedName>
</protein>
<feature type="non-terminal residue" evidence="1">
    <location>
        <position position="1"/>
    </location>
</feature>
<evidence type="ECO:0000313" key="1">
    <source>
        <dbReference type="EMBL" id="KIK73518.1"/>
    </source>
</evidence>
<reference evidence="1 2" key="1">
    <citation type="submission" date="2014-04" db="EMBL/GenBank/DDBJ databases">
        <authorList>
            <consortium name="DOE Joint Genome Institute"/>
            <person name="Kuo A."/>
            <person name="Kohler A."/>
            <person name="Jargeat P."/>
            <person name="Nagy L.G."/>
            <person name="Floudas D."/>
            <person name="Copeland A."/>
            <person name="Barry K.W."/>
            <person name="Cichocki N."/>
            <person name="Veneault-Fourrey C."/>
            <person name="LaButti K."/>
            <person name="Lindquist E.A."/>
            <person name="Lipzen A."/>
            <person name="Lundell T."/>
            <person name="Morin E."/>
            <person name="Murat C."/>
            <person name="Sun H."/>
            <person name="Tunlid A."/>
            <person name="Henrissat B."/>
            <person name="Grigoriev I.V."/>
            <person name="Hibbett D.S."/>
            <person name="Martin F."/>
            <person name="Nordberg H.P."/>
            <person name="Cantor M.N."/>
            <person name="Hua S.X."/>
        </authorList>
    </citation>
    <scope>NUCLEOTIDE SEQUENCE [LARGE SCALE GENOMIC DNA]</scope>
    <source>
        <strain evidence="1 2">Ve08.2h10</strain>
    </source>
</reference>
<organism evidence="1 2">
    <name type="scientific">Paxillus rubicundulus Ve08.2h10</name>
    <dbReference type="NCBI Taxonomy" id="930991"/>
    <lineage>
        <taxon>Eukaryota</taxon>
        <taxon>Fungi</taxon>
        <taxon>Dikarya</taxon>
        <taxon>Basidiomycota</taxon>
        <taxon>Agaricomycotina</taxon>
        <taxon>Agaricomycetes</taxon>
        <taxon>Agaricomycetidae</taxon>
        <taxon>Boletales</taxon>
        <taxon>Paxilineae</taxon>
        <taxon>Paxillaceae</taxon>
        <taxon>Paxillus</taxon>
    </lineage>
</organism>
<dbReference type="OrthoDB" id="3187773at2759"/>
<reference evidence="2" key="2">
    <citation type="submission" date="2015-01" db="EMBL/GenBank/DDBJ databases">
        <title>Evolutionary Origins and Diversification of the Mycorrhizal Mutualists.</title>
        <authorList>
            <consortium name="DOE Joint Genome Institute"/>
            <consortium name="Mycorrhizal Genomics Consortium"/>
            <person name="Kohler A."/>
            <person name="Kuo A."/>
            <person name="Nagy L.G."/>
            <person name="Floudas D."/>
            <person name="Copeland A."/>
            <person name="Barry K.W."/>
            <person name="Cichocki N."/>
            <person name="Veneault-Fourrey C."/>
            <person name="LaButti K."/>
            <person name="Lindquist E.A."/>
            <person name="Lipzen A."/>
            <person name="Lundell T."/>
            <person name="Morin E."/>
            <person name="Murat C."/>
            <person name="Riley R."/>
            <person name="Ohm R."/>
            <person name="Sun H."/>
            <person name="Tunlid A."/>
            <person name="Henrissat B."/>
            <person name="Grigoriev I.V."/>
            <person name="Hibbett D.S."/>
            <person name="Martin F."/>
        </authorList>
    </citation>
    <scope>NUCLEOTIDE SEQUENCE [LARGE SCALE GENOMIC DNA]</scope>
    <source>
        <strain evidence="2">Ve08.2h10</strain>
    </source>
</reference>
<dbReference type="HOGENOM" id="CLU_006344_15_0_1"/>
<keyword evidence="2" id="KW-1185">Reference proteome</keyword>